<proteinExistence type="predicted"/>
<keyword evidence="3" id="KW-1133">Transmembrane helix</keyword>
<dbReference type="Pfam" id="PF10342">
    <property type="entry name" value="Kre9_KNH"/>
    <property type="match status" value="1"/>
</dbReference>
<evidence type="ECO:0000313" key="6">
    <source>
        <dbReference type="Proteomes" id="UP000504637"/>
    </source>
</evidence>
<dbReference type="GO" id="GO:0006078">
    <property type="term" value="P:(1-&gt;6)-beta-D-glucan biosynthetic process"/>
    <property type="evidence" value="ECO:0007669"/>
    <property type="project" value="InterPro"/>
</dbReference>
<feature type="domain" description="Yeast cell wall synthesis Kre9/Knh1-like N-terminal" evidence="5">
    <location>
        <begin position="34"/>
        <end position="135"/>
    </location>
</feature>
<accession>A0A6J3MC83</accession>
<dbReference type="RefSeq" id="XP_033462662.1">
    <property type="nucleotide sequence ID" value="XM_033607462.1"/>
</dbReference>
<feature type="region of interest" description="Disordered" evidence="2">
    <location>
        <begin position="244"/>
        <end position="269"/>
    </location>
</feature>
<dbReference type="InterPro" id="IPR045328">
    <property type="entry name" value="Kre9/Knh1"/>
</dbReference>
<feature type="compositionally biased region" description="Low complexity" evidence="2">
    <location>
        <begin position="180"/>
        <end position="190"/>
    </location>
</feature>
<evidence type="ECO:0000313" key="7">
    <source>
        <dbReference type="RefSeq" id="XP_033462662.1"/>
    </source>
</evidence>
<feature type="signal peptide" evidence="4">
    <location>
        <begin position="1"/>
        <end position="26"/>
    </location>
</feature>
<dbReference type="OrthoDB" id="2432613at2759"/>
<feature type="transmembrane region" description="Helical" evidence="3">
    <location>
        <begin position="205"/>
        <end position="237"/>
    </location>
</feature>
<reference evidence="7" key="2">
    <citation type="submission" date="2020-04" db="EMBL/GenBank/DDBJ databases">
        <authorList>
            <consortium name="NCBI Genome Project"/>
        </authorList>
    </citation>
    <scope>NUCLEOTIDE SEQUENCE</scope>
    <source>
        <strain evidence="7">CBS 342.82</strain>
    </source>
</reference>
<dbReference type="PANTHER" id="PTHR28154">
    <property type="entry name" value="CELL WALL SYNTHESIS PROTEIN KNH1-RELATED"/>
    <property type="match status" value="1"/>
</dbReference>
<dbReference type="InterPro" id="IPR018466">
    <property type="entry name" value="Kre9/Knh1-like_N"/>
</dbReference>
<feature type="chain" id="PRO_5026929622" description="Yeast cell wall synthesis Kre9/Knh1-like N-terminal domain-containing protein" evidence="4">
    <location>
        <begin position="27"/>
        <end position="346"/>
    </location>
</feature>
<protein>
    <recommendedName>
        <fullName evidence="5">Yeast cell wall synthesis Kre9/Knh1-like N-terminal domain-containing protein</fullName>
    </recommendedName>
</protein>
<dbReference type="GeneID" id="54365262"/>
<organism evidence="7">
    <name type="scientific">Dissoconium aciculare CBS 342.82</name>
    <dbReference type="NCBI Taxonomy" id="1314786"/>
    <lineage>
        <taxon>Eukaryota</taxon>
        <taxon>Fungi</taxon>
        <taxon>Dikarya</taxon>
        <taxon>Ascomycota</taxon>
        <taxon>Pezizomycotina</taxon>
        <taxon>Dothideomycetes</taxon>
        <taxon>Dothideomycetidae</taxon>
        <taxon>Mycosphaerellales</taxon>
        <taxon>Dissoconiaceae</taxon>
        <taxon>Dissoconium</taxon>
    </lineage>
</organism>
<evidence type="ECO:0000256" key="4">
    <source>
        <dbReference type="SAM" id="SignalP"/>
    </source>
</evidence>
<dbReference type="GO" id="GO:0031505">
    <property type="term" value="P:fungal-type cell wall organization"/>
    <property type="evidence" value="ECO:0007669"/>
    <property type="project" value="TreeGrafter"/>
</dbReference>
<dbReference type="AlphaFoldDB" id="A0A6J3MC83"/>
<reference evidence="7" key="3">
    <citation type="submission" date="2025-08" db="UniProtKB">
        <authorList>
            <consortium name="RefSeq"/>
        </authorList>
    </citation>
    <scope>IDENTIFICATION</scope>
    <source>
        <strain evidence="7">CBS 342.82</strain>
    </source>
</reference>
<feature type="region of interest" description="Disordered" evidence="2">
    <location>
        <begin position="165"/>
        <end position="200"/>
    </location>
</feature>
<keyword evidence="3" id="KW-0472">Membrane</keyword>
<name>A0A6J3MC83_9PEZI</name>
<reference evidence="7" key="1">
    <citation type="submission" date="2020-01" db="EMBL/GenBank/DDBJ databases">
        <authorList>
            <consortium name="DOE Joint Genome Institute"/>
            <person name="Haridas S."/>
            <person name="Albert R."/>
            <person name="Binder M."/>
            <person name="Bloem J."/>
            <person name="Labutti K."/>
            <person name="Salamov A."/>
            <person name="Andreopoulos B."/>
            <person name="Baker S.E."/>
            <person name="Barry K."/>
            <person name="Bills G."/>
            <person name="Bluhm B.H."/>
            <person name="Cannon C."/>
            <person name="Castanera R."/>
            <person name="Culley D.E."/>
            <person name="Daum C."/>
            <person name="Ezra D."/>
            <person name="Gonzalez J.B."/>
            <person name="Henrissat B."/>
            <person name="Kuo A."/>
            <person name="Liang C."/>
            <person name="Lipzen A."/>
            <person name="Lutzoni F."/>
            <person name="Magnuson J."/>
            <person name="Mondo S."/>
            <person name="Nolan M."/>
            <person name="Ohm R."/>
            <person name="Pangilinan J."/>
            <person name="Park H.-J."/>
            <person name="Ramirez L."/>
            <person name="Alfaro M."/>
            <person name="Sun H."/>
            <person name="Tritt A."/>
            <person name="Yoshinaga Y."/>
            <person name="Zwiers L.-H."/>
            <person name="Turgeon B.G."/>
            <person name="Goodwin S.B."/>
            <person name="Spatafora J.W."/>
            <person name="Crous P.W."/>
            <person name="Grigoriev I.V."/>
        </authorList>
    </citation>
    <scope>NUCLEOTIDE SEQUENCE</scope>
    <source>
        <strain evidence="7">CBS 342.82</strain>
    </source>
</reference>
<evidence type="ECO:0000259" key="5">
    <source>
        <dbReference type="Pfam" id="PF10342"/>
    </source>
</evidence>
<evidence type="ECO:0000256" key="1">
    <source>
        <dbReference type="ARBA" id="ARBA00022729"/>
    </source>
</evidence>
<keyword evidence="3" id="KW-0812">Transmembrane</keyword>
<dbReference type="GO" id="GO:0042546">
    <property type="term" value="P:cell wall biogenesis"/>
    <property type="evidence" value="ECO:0007669"/>
    <property type="project" value="InterPro"/>
</dbReference>
<evidence type="ECO:0000256" key="3">
    <source>
        <dbReference type="SAM" id="Phobius"/>
    </source>
</evidence>
<keyword evidence="1 4" id="KW-0732">Signal</keyword>
<gene>
    <name evidence="7" type="ORF">K489DRAFT_408256</name>
</gene>
<evidence type="ECO:0000256" key="2">
    <source>
        <dbReference type="SAM" id="MobiDB-lite"/>
    </source>
</evidence>
<dbReference type="Proteomes" id="UP000504637">
    <property type="component" value="Unplaced"/>
</dbReference>
<keyword evidence="6" id="KW-1185">Reference proteome</keyword>
<sequence>MSSSSPLRSFLLFVSVLATQLRPTHAIGVRFTTPAPGAAYPSGQFAINWEDAGGNIGINSLTTYSLALIVGGNLDDDSRSLITLSPANAKVSDLGLVAQIPIDVGQSIQNGYYLSMQSNVSTGGSVINYSNRFTLIGLNGTTDQKYVAAAASTVGDTNVPGAQLNTIINAPSPSNPPTSPNSTTPDNGPPANNGTAPSTNEDNTYAIAGGALAALLAGTLTSIILLIVLTVLGVFWWRRRRRQQRARDAGSDENAATSMSARELTPGGLMDKVELADRTSRVPTAAAAIRPLAELDSHGSERFEAMTPVAAVEADSAEIRYELEGDWSGWEAAARRSHVQGYDPTR</sequence>
<dbReference type="GO" id="GO:0005576">
    <property type="term" value="C:extracellular region"/>
    <property type="evidence" value="ECO:0007669"/>
    <property type="project" value="TreeGrafter"/>
</dbReference>
<dbReference type="PANTHER" id="PTHR28154:SF1">
    <property type="entry name" value="CELL WALL SYNTHESIS PROTEIN KNH1-RELATED"/>
    <property type="match status" value="1"/>
</dbReference>